<accession>A0ACC7NQ65</accession>
<organism evidence="1 2">
    <name type="scientific">Paraburkholderia rhynchosiae</name>
    <dbReference type="NCBI Taxonomy" id="487049"/>
    <lineage>
        <taxon>Bacteria</taxon>
        <taxon>Pseudomonadati</taxon>
        <taxon>Pseudomonadota</taxon>
        <taxon>Betaproteobacteria</taxon>
        <taxon>Burkholderiales</taxon>
        <taxon>Burkholderiaceae</taxon>
        <taxon>Paraburkholderia</taxon>
    </lineage>
</organism>
<evidence type="ECO:0000313" key="2">
    <source>
        <dbReference type="Proteomes" id="UP001629235"/>
    </source>
</evidence>
<gene>
    <name evidence="1" type="ORF">PQR01_39830</name>
</gene>
<dbReference type="Proteomes" id="UP001629235">
    <property type="component" value="Unassembled WGS sequence"/>
</dbReference>
<sequence length="89" mass="9284">MQQGLPLRHDGRRWGFINTTRGVLTTGTPLLDAGGNLRGFDATGGNITVPVAGPKVTNVDQVDRLARAVQANAAISDLLGGAPWPRPAV</sequence>
<evidence type="ECO:0000313" key="1">
    <source>
        <dbReference type="EMBL" id="MFM0109356.1"/>
    </source>
</evidence>
<keyword evidence="2" id="KW-1185">Reference proteome</keyword>
<proteinExistence type="predicted"/>
<protein>
    <submittedName>
        <fullName evidence="1">Uncharacterized protein</fullName>
    </submittedName>
</protein>
<name>A0ACC7NQ65_9BURK</name>
<reference evidence="1 2" key="1">
    <citation type="journal article" date="2024" name="Chem. Sci.">
        <title>Discovery of megapolipeptins by genome mining of a Burkholderiales bacteria collection.</title>
        <authorList>
            <person name="Paulo B.S."/>
            <person name="Recchia M.J.J."/>
            <person name="Lee S."/>
            <person name="Fergusson C.H."/>
            <person name="Romanowski S.B."/>
            <person name="Hernandez A."/>
            <person name="Krull N."/>
            <person name="Liu D.Y."/>
            <person name="Cavanagh H."/>
            <person name="Bos A."/>
            <person name="Gray C.A."/>
            <person name="Murphy B.T."/>
            <person name="Linington R.G."/>
            <person name="Eustaquio A.S."/>
        </authorList>
    </citation>
    <scope>NUCLEOTIDE SEQUENCE [LARGE SCALE GENOMIC DNA]</scope>
    <source>
        <strain evidence="1 2">RL18-126-BIB-B</strain>
    </source>
</reference>
<comment type="caution">
    <text evidence="1">The sequence shown here is derived from an EMBL/GenBank/DDBJ whole genome shotgun (WGS) entry which is preliminary data.</text>
</comment>
<dbReference type="EMBL" id="JAQQDW010000206">
    <property type="protein sequence ID" value="MFM0109356.1"/>
    <property type="molecule type" value="Genomic_DNA"/>
</dbReference>